<keyword evidence="1" id="KW-1185">Reference proteome</keyword>
<evidence type="ECO:0000313" key="3">
    <source>
        <dbReference type="WBParaSite" id="ALUE_0001106301-mRNA-1"/>
    </source>
</evidence>
<dbReference type="Proteomes" id="UP000036681">
    <property type="component" value="Unplaced"/>
</dbReference>
<evidence type="ECO:0000313" key="2">
    <source>
        <dbReference type="WBParaSite" id="ALUE_0001106201-mRNA-1"/>
    </source>
</evidence>
<dbReference type="WBParaSite" id="ALUE_0001106301-mRNA-1">
    <property type="protein sequence ID" value="ALUE_0001106301-mRNA-1"/>
    <property type="gene ID" value="ALUE_0001106301"/>
</dbReference>
<dbReference type="WBParaSite" id="ALUE_0001106201-mRNA-1">
    <property type="protein sequence ID" value="ALUE_0001106201-mRNA-1"/>
    <property type="gene ID" value="ALUE_0001106201"/>
</dbReference>
<protein>
    <submittedName>
        <fullName evidence="2 3">BTB/POZ domain-containing protein</fullName>
    </submittedName>
</protein>
<evidence type="ECO:0000313" key="1">
    <source>
        <dbReference type="Proteomes" id="UP000036681"/>
    </source>
</evidence>
<proteinExistence type="predicted"/>
<name>A0A0M3I376_ASCLU</name>
<reference evidence="2 3" key="1">
    <citation type="submission" date="2017-02" db="UniProtKB">
        <authorList>
            <consortium name="WormBaseParasite"/>
        </authorList>
    </citation>
    <scope>IDENTIFICATION</scope>
</reference>
<accession>A0A0M3I376</accession>
<organism evidence="1 3">
    <name type="scientific">Ascaris lumbricoides</name>
    <name type="common">Giant roundworm</name>
    <dbReference type="NCBI Taxonomy" id="6252"/>
    <lineage>
        <taxon>Eukaryota</taxon>
        <taxon>Metazoa</taxon>
        <taxon>Ecdysozoa</taxon>
        <taxon>Nematoda</taxon>
        <taxon>Chromadorea</taxon>
        <taxon>Rhabditida</taxon>
        <taxon>Spirurina</taxon>
        <taxon>Ascaridomorpha</taxon>
        <taxon>Ascaridoidea</taxon>
        <taxon>Ascarididae</taxon>
        <taxon>Ascaris</taxon>
    </lineage>
</organism>
<dbReference type="AlphaFoldDB" id="A0A0M3I376"/>
<sequence>MTSFAVDVADRCCAMTTTQRRVRIDDRGVPLCVRVCMCVYMCDRAATQNFLDTHARLCADSDDVKMVDCLSPDLLLYH</sequence>